<name>F0S2L7_DESTD</name>
<sequence length="64" mass="6972">MKVVSYIDQGLCIGCKICIEVCPMGVFVMSGEKAVVMNPEKCNGCEICVENCPVDAITLKWTDL</sequence>
<keyword evidence="7" id="KW-1185">Reference proteome</keyword>
<dbReference type="GO" id="GO:0046872">
    <property type="term" value="F:metal ion binding"/>
    <property type="evidence" value="ECO:0007669"/>
    <property type="project" value="UniProtKB-KW"/>
</dbReference>
<dbReference type="eggNOG" id="COG1148">
    <property type="taxonomic scope" value="Bacteria"/>
</dbReference>
<reference evidence="6 7" key="1">
    <citation type="journal article" date="2011" name="Stand. Genomic Sci.">
        <title>Complete genome sequence of the thermophilic sulfur-reducer Desulfurobacterium thermolithotrophum type strain (BSA(T)) from a deep-sea hydrothermal vent.</title>
        <authorList>
            <person name="Goker M."/>
            <person name="Daligault H."/>
            <person name="Mwirichia R."/>
            <person name="Lapidus A."/>
            <person name="Lucas S."/>
            <person name="Deshpande S."/>
            <person name="Pagani I."/>
            <person name="Tapia R."/>
            <person name="Cheng J.F."/>
            <person name="Goodwin L."/>
            <person name="Pitluck S."/>
            <person name="Liolios K."/>
            <person name="Ivanova N."/>
            <person name="Mavromatis K."/>
            <person name="Mikhailova N."/>
            <person name="Pati A."/>
            <person name="Chen A."/>
            <person name="Palaniappan K."/>
            <person name="Han C."/>
            <person name="Land M."/>
            <person name="Hauser L."/>
            <person name="Pan C."/>
            <person name="Brambilla E.M."/>
            <person name="Rohde M."/>
            <person name="Spring S."/>
            <person name="Sikorski J."/>
            <person name="Wirth R."/>
            <person name="Detter J.C."/>
            <person name="Woyke T."/>
            <person name="Bristow J."/>
            <person name="Eisen J.A."/>
            <person name="Markowitz V."/>
            <person name="Hugenholtz P."/>
            <person name="Kyrpides N.C."/>
            <person name="Klenk H.P."/>
        </authorList>
    </citation>
    <scope>NUCLEOTIDE SEQUENCE [LARGE SCALE GENOMIC DNA]</scope>
    <source>
        <strain evidence="7">DSM 11699 / BSA</strain>
    </source>
</reference>
<accession>F0S2L7</accession>
<keyword evidence="4" id="KW-0411">Iron-sulfur</keyword>
<feature type="domain" description="4Fe-4S ferredoxin-type" evidence="5">
    <location>
        <begin position="3"/>
        <end position="32"/>
    </location>
</feature>
<evidence type="ECO:0000256" key="2">
    <source>
        <dbReference type="ARBA" id="ARBA00022723"/>
    </source>
</evidence>
<dbReference type="InterPro" id="IPR017900">
    <property type="entry name" value="4Fe4S_Fe_S_CS"/>
</dbReference>
<dbReference type="InterPro" id="IPR017896">
    <property type="entry name" value="4Fe4S_Fe-S-bd"/>
</dbReference>
<evidence type="ECO:0000259" key="5">
    <source>
        <dbReference type="PROSITE" id="PS51379"/>
    </source>
</evidence>
<keyword evidence="1" id="KW-0004">4Fe-4S</keyword>
<dbReference type="InterPro" id="IPR050572">
    <property type="entry name" value="Fe-S_Ferredoxin"/>
</dbReference>
<feature type="domain" description="4Fe-4S ferredoxin-type" evidence="5">
    <location>
        <begin position="33"/>
        <end position="62"/>
    </location>
</feature>
<dbReference type="InParanoid" id="F0S2L7"/>
<dbReference type="OrthoDB" id="9804603at2"/>
<dbReference type="PANTHER" id="PTHR43687:SF1">
    <property type="entry name" value="FERREDOXIN III"/>
    <property type="match status" value="1"/>
</dbReference>
<evidence type="ECO:0000256" key="1">
    <source>
        <dbReference type="ARBA" id="ARBA00022485"/>
    </source>
</evidence>
<evidence type="ECO:0000313" key="6">
    <source>
        <dbReference type="EMBL" id="ADY73089.1"/>
    </source>
</evidence>
<proteinExistence type="predicted"/>
<dbReference type="PROSITE" id="PS00198">
    <property type="entry name" value="4FE4S_FER_1"/>
    <property type="match status" value="1"/>
</dbReference>
<dbReference type="Proteomes" id="UP000007102">
    <property type="component" value="Chromosome"/>
</dbReference>
<dbReference type="SUPFAM" id="SSF54862">
    <property type="entry name" value="4Fe-4S ferredoxins"/>
    <property type="match status" value="1"/>
</dbReference>
<dbReference type="Gene3D" id="3.30.70.20">
    <property type="match status" value="2"/>
</dbReference>
<dbReference type="STRING" id="868864.Dester_0435"/>
<dbReference type="PROSITE" id="PS51379">
    <property type="entry name" value="4FE4S_FER_2"/>
    <property type="match status" value="2"/>
</dbReference>
<dbReference type="AlphaFoldDB" id="F0S2L7"/>
<organism evidence="6 7">
    <name type="scientific">Desulfurobacterium thermolithotrophum (strain DSM 11699 / BSA)</name>
    <dbReference type="NCBI Taxonomy" id="868864"/>
    <lineage>
        <taxon>Bacteria</taxon>
        <taxon>Pseudomonadati</taxon>
        <taxon>Aquificota</taxon>
        <taxon>Aquificia</taxon>
        <taxon>Desulfurobacteriales</taxon>
        <taxon>Desulfurobacteriaceae</taxon>
        <taxon>Desulfurobacterium</taxon>
    </lineage>
</organism>
<gene>
    <name evidence="6" type="ordered locus">Dester_0435</name>
</gene>
<reference evidence="7" key="2">
    <citation type="submission" date="2011-02" db="EMBL/GenBank/DDBJ databases">
        <title>The complete genome of Desulfurobacterium thermolithotrophum DSM 11699.</title>
        <authorList>
            <consortium name="US DOE Joint Genome Institute (JGI-PGF)"/>
            <person name="Lucas S."/>
            <person name="Copeland A."/>
            <person name="Lapidus A."/>
            <person name="Bruce D."/>
            <person name="Goodwin L."/>
            <person name="Pitluck S."/>
            <person name="Kyrpides N."/>
            <person name="Mavromatis K."/>
            <person name="Pagani I."/>
            <person name="Ivanova N."/>
            <person name="Mikhailova N."/>
            <person name="Daligault H."/>
            <person name="Detter J.C."/>
            <person name="Tapia R."/>
            <person name="Han C."/>
            <person name="Land M."/>
            <person name="Hauser L."/>
            <person name="Markowitz V."/>
            <person name="Cheng J.-F."/>
            <person name="Hugenholtz P."/>
            <person name="Woyke T."/>
            <person name="Wu D."/>
            <person name="Spring S."/>
            <person name="Brambilla E."/>
            <person name="Klenk H.-P."/>
            <person name="Eisen J.A."/>
        </authorList>
    </citation>
    <scope>NUCLEOTIDE SEQUENCE [LARGE SCALE GENOMIC DNA]</scope>
    <source>
        <strain evidence="7">DSM 11699 / BSA</strain>
    </source>
</reference>
<dbReference type="EMBL" id="CP002543">
    <property type="protein sequence ID" value="ADY73089.1"/>
    <property type="molecule type" value="Genomic_DNA"/>
</dbReference>
<dbReference type="RefSeq" id="WP_013638047.1">
    <property type="nucleotide sequence ID" value="NC_015185.1"/>
</dbReference>
<dbReference type="PANTHER" id="PTHR43687">
    <property type="entry name" value="ADENYLYLSULFATE REDUCTASE, BETA SUBUNIT"/>
    <property type="match status" value="1"/>
</dbReference>
<dbReference type="GO" id="GO:0051539">
    <property type="term" value="F:4 iron, 4 sulfur cluster binding"/>
    <property type="evidence" value="ECO:0007669"/>
    <property type="project" value="UniProtKB-KW"/>
</dbReference>
<evidence type="ECO:0000256" key="3">
    <source>
        <dbReference type="ARBA" id="ARBA00023004"/>
    </source>
</evidence>
<keyword evidence="3" id="KW-0408">Iron</keyword>
<dbReference type="Pfam" id="PF12838">
    <property type="entry name" value="Fer4_7"/>
    <property type="match status" value="1"/>
</dbReference>
<keyword evidence="2" id="KW-0479">Metal-binding</keyword>
<evidence type="ECO:0000256" key="4">
    <source>
        <dbReference type="ARBA" id="ARBA00023014"/>
    </source>
</evidence>
<dbReference type="KEGG" id="dte:Dester_0435"/>
<protein>
    <submittedName>
        <fullName evidence="6">Iron sulfur cluster binding protein (4Fe-4S ferredoxin family protein)</fullName>
    </submittedName>
</protein>
<dbReference type="HOGENOM" id="CLU_139698_5_5_0"/>
<evidence type="ECO:0000313" key="7">
    <source>
        <dbReference type="Proteomes" id="UP000007102"/>
    </source>
</evidence>